<dbReference type="Proteomes" id="UP000260759">
    <property type="component" value="Unassembled WGS sequence"/>
</dbReference>
<dbReference type="PANTHER" id="PTHR42987">
    <property type="entry name" value="PEPTIDASE S49"/>
    <property type="match status" value="1"/>
</dbReference>
<dbReference type="Gene3D" id="3.90.226.10">
    <property type="entry name" value="2-enoyl-CoA Hydratase, Chain A, domain 1"/>
    <property type="match status" value="1"/>
</dbReference>
<reference evidence="3 4" key="1">
    <citation type="submission" date="2018-08" db="EMBL/GenBank/DDBJ databases">
        <title>A genome reference for cultivated species of the human gut microbiota.</title>
        <authorList>
            <person name="Zou Y."/>
            <person name="Xue W."/>
            <person name="Luo G."/>
        </authorList>
    </citation>
    <scope>NUCLEOTIDE SEQUENCE [LARGE SCALE GENOMIC DNA]</scope>
    <source>
        <strain evidence="3 4">OM03-4</strain>
    </source>
</reference>
<dbReference type="EMBL" id="QSVA01000002">
    <property type="protein sequence ID" value="RGN96787.1"/>
    <property type="molecule type" value="Genomic_DNA"/>
</dbReference>
<dbReference type="GO" id="GO:0006508">
    <property type="term" value="P:proteolysis"/>
    <property type="evidence" value="ECO:0007669"/>
    <property type="project" value="InterPro"/>
</dbReference>
<dbReference type="Pfam" id="PF01343">
    <property type="entry name" value="Peptidase_S49"/>
    <property type="match status" value="1"/>
</dbReference>
<comment type="similarity">
    <text evidence="1">Belongs to the peptidase S49 family.</text>
</comment>
<name>A0A3E5F4T1_BACUN</name>
<dbReference type="GO" id="GO:0008233">
    <property type="term" value="F:peptidase activity"/>
    <property type="evidence" value="ECO:0007669"/>
    <property type="project" value="InterPro"/>
</dbReference>
<dbReference type="AlphaFoldDB" id="A0A3E5F4T1"/>
<comment type="caution">
    <text evidence="3">The sequence shown here is derived from an EMBL/GenBank/DDBJ whole genome shotgun (WGS) entry which is preliminary data.</text>
</comment>
<dbReference type="PANTHER" id="PTHR42987:SF4">
    <property type="entry name" value="PROTEASE SOHB-RELATED"/>
    <property type="match status" value="1"/>
</dbReference>
<accession>A0A3E5F4T1</accession>
<proteinExistence type="inferred from homology"/>
<gene>
    <name evidence="3" type="ORF">DXB37_03920</name>
</gene>
<dbReference type="RefSeq" id="WP_117599688.1">
    <property type="nucleotide sequence ID" value="NZ_QSVA01000002.1"/>
</dbReference>
<organism evidence="3 4">
    <name type="scientific">Bacteroides uniformis</name>
    <dbReference type="NCBI Taxonomy" id="820"/>
    <lineage>
        <taxon>Bacteria</taxon>
        <taxon>Pseudomonadati</taxon>
        <taxon>Bacteroidota</taxon>
        <taxon>Bacteroidia</taxon>
        <taxon>Bacteroidales</taxon>
        <taxon>Bacteroidaceae</taxon>
        <taxon>Bacteroides</taxon>
    </lineage>
</organism>
<dbReference type="InterPro" id="IPR002142">
    <property type="entry name" value="Peptidase_S49"/>
</dbReference>
<evidence type="ECO:0000313" key="4">
    <source>
        <dbReference type="Proteomes" id="UP000260759"/>
    </source>
</evidence>
<feature type="domain" description="Peptidase S49" evidence="2">
    <location>
        <begin position="155"/>
        <end position="304"/>
    </location>
</feature>
<dbReference type="SUPFAM" id="SSF52096">
    <property type="entry name" value="ClpP/crotonase"/>
    <property type="match status" value="1"/>
</dbReference>
<evidence type="ECO:0000259" key="2">
    <source>
        <dbReference type="Pfam" id="PF01343"/>
    </source>
</evidence>
<protein>
    <submittedName>
        <fullName evidence="3">Peptidase</fullName>
    </submittedName>
</protein>
<evidence type="ECO:0000313" key="3">
    <source>
        <dbReference type="EMBL" id="RGN96787.1"/>
    </source>
</evidence>
<dbReference type="InterPro" id="IPR029045">
    <property type="entry name" value="ClpP/crotonase-like_dom_sf"/>
</dbReference>
<evidence type="ECO:0000256" key="1">
    <source>
        <dbReference type="ARBA" id="ARBA00008683"/>
    </source>
</evidence>
<sequence length="323" mass="36288">MNRTYLRQLLTLNIHRLLITAEGLSSAMIEAFPLVPADSLQPTSFFFNENPPTYKETSKKALSLLQQEMKARSELQGITVTDDFSSDELPEGSIAYHRIWGFITSDCQWYFSSKQFERDLLAAEANPAITCHFLHVNSPGGEAWYMDRLSETMRSLGKPIMTLVEQCNCSASYYITCHSSFIAALTAYDTIGCIGTMISTCNYDGWFEKMGLKLIQAKATKSDLKNKKTDDLLRGKPEQYIKEELDPPNEQFLAAVLASRPQLGNLPEDDPVFRGETFDTPHAIDKGLVDASMTFPEAVAKAVELGRSYMEIENIKRSALNYL</sequence>